<dbReference type="Proteomes" id="UP000308730">
    <property type="component" value="Unassembled WGS sequence"/>
</dbReference>
<comment type="caution">
    <text evidence="2">The sequence shown here is derived from an EMBL/GenBank/DDBJ whole genome shotgun (WGS) entry which is preliminary data.</text>
</comment>
<evidence type="ECO:0000256" key="1">
    <source>
        <dbReference type="SAM" id="MobiDB-lite"/>
    </source>
</evidence>
<name>A0A4S4N0M3_9APHY</name>
<sequence>MSTNSTESNGGDNDATADIASIDHGPSASEVLPPLTQFGRTNVDGTVDVLSVDWTQVALLEPENVAQWMFYLHRNQHPQTIRLLHTLAPGYTHPGDIMPPNITPQWYVYEESGLPGILMDIVSEPDMYCLESGSFKNVAYSLEILTLLSSFVLHIASPSGTEIMVAHIVQNVMDKHDRLCEALWNHRRLMHVLPESYTFRSPYLVLPGTYGRLSSFMVAVFQQFALMKELWGGSVYPFSSYGIKVHLYTWTYFPTGDYWRALTDHHVAVMANPKGPSVVGDVMTSAPHPFPEDLIKRLCLVLRDERVEGEDVYAAVSLTLRIVEFAPEVVAQVHAPLLSKLILISLLCCQRQMCRSQHDRQVCPSKYGVKLLTLSDLTHAIVLLLRLDGRPEQSHHPMAQESYLSKQLNITAIYSVTLTLAQYEEEEGTLDFGLTEFATRAHACTRVAAVGEHMRDNTIMLWHETLDTILAALTYDEEKLIRMKTKAHNAWLAYGKVFGLTADIRETTPPAKQPSRPSDESRPAPDAGL</sequence>
<evidence type="ECO:0000313" key="3">
    <source>
        <dbReference type="Proteomes" id="UP000308730"/>
    </source>
</evidence>
<organism evidence="2 3">
    <name type="scientific">Antrodiella citrinella</name>
    <dbReference type="NCBI Taxonomy" id="2447956"/>
    <lineage>
        <taxon>Eukaryota</taxon>
        <taxon>Fungi</taxon>
        <taxon>Dikarya</taxon>
        <taxon>Basidiomycota</taxon>
        <taxon>Agaricomycotina</taxon>
        <taxon>Agaricomycetes</taxon>
        <taxon>Polyporales</taxon>
        <taxon>Steccherinaceae</taxon>
        <taxon>Antrodiella</taxon>
    </lineage>
</organism>
<feature type="region of interest" description="Disordered" evidence="1">
    <location>
        <begin position="1"/>
        <end position="33"/>
    </location>
</feature>
<accession>A0A4S4N0M3</accession>
<proteinExistence type="predicted"/>
<dbReference type="EMBL" id="SGPM01000053">
    <property type="protein sequence ID" value="THH31241.1"/>
    <property type="molecule type" value="Genomic_DNA"/>
</dbReference>
<evidence type="ECO:0000313" key="2">
    <source>
        <dbReference type="EMBL" id="THH31241.1"/>
    </source>
</evidence>
<protein>
    <submittedName>
        <fullName evidence="2">Uncharacterized protein</fullName>
    </submittedName>
</protein>
<feature type="region of interest" description="Disordered" evidence="1">
    <location>
        <begin position="505"/>
        <end position="529"/>
    </location>
</feature>
<feature type="compositionally biased region" description="Polar residues" evidence="1">
    <location>
        <begin position="1"/>
        <end position="11"/>
    </location>
</feature>
<keyword evidence="3" id="KW-1185">Reference proteome</keyword>
<dbReference type="AlphaFoldDB" id="A0A4S4N0M3"/>
<reference evidence="2 3" key="1">
    <citation type="submission" date="2019-02" db="EMBL/GenBank/DDBJ databases">
        <title>Genome sequencing of the rare red list fungi Antrodiella citrinella (Flaviporus citrinellus).</title>
        <authorList>
            <person name="Buettner E."/>
            <person name="Kellner H."/>
        </authorList>
    </citation>
    <scope>NUCLEOTIDE SEQUENCE [LARGE SCALE GENOMIC DNA]</scope>
    <source>
        <strain evidence="2 3">DSM 108506</strain>
    </source>
</reference>
<gene>
    <name evidence="2" type="ORF">EUX98_g2954</name>
</gene>